<dbReference type="RefSeq" id="WP_129426395.1">
    <property type="nucleotide sequence ID" value="NZ_SDWV01000006.1"/>
</dbReference>
<dbReference type="EMBL" id="SDWV01000006">
    <property type="protein sequence ID" value="RYC12651.1"/>
    <property type="molecule type" value="Genomic_DNA"/>
</dbReference>
<dbReference type="Proteomes" id="UP000291101">
    <property type="component" value="Unassembled WGS sequence"/>
</dbReference>
<evidence type="ECO:0000313" key="3">
    <source>
        <dbReference type="Proteomes" id="UP000291101"/>
    </source>
</evidence>
<reference evidence="2 3" key="1">
    <citation type="submission" date="2019-01" db="EMBL/GenBank/DDBJ databases">
        <title>Novel species of Nocardioides.</title>
        <authorList>
            <person name="Liu Q."/>
            <person name="X Y.-H."/>
        </authorList>
    </citation>
    <scope>NUCLEOTIDE SEQUENCE [LARGE SCALE GENOMIC DNA]</scope>
    <source>
        <strain evidence="2 3">HLT2-9</strain>
    </source>
</reference>
<dbReference type="Pfam" id="PF19671">
    <property type="entry name" value="DUF6174"/>
    <property type="match status" value="1"/>
</dbReference>
<evidence type="ECO:0000313" key="2">
    <source>
        <dbReference type="EMBL" id="RYC12651.1"/>
    </source>
</evidence>
<name>A0A4Q2T3P9_9ACTN</name>
<protein>
    <submittedName>
        <fullName evidence="2">Uncharacterized protein</fullName>
    </submittedName>
</protein>
<proteinExistence type="predicted"/>
<dbReference type="AlphaFoldDB" id="A0A4Q2T3P9"/>
<dbReference type="InterPro" id="IPR046172">
    <property type="entry name" value="DUF6174"/>
</dbReference>
<dbReference type="OrthoDB" id="3784471at2"/>
<keyword evidence="3" id="KW-1185">Reference proteome</keyword>
<comment type="caution">
    <text evidence="2">The sequence shown here is derived from an EMBL/GenBank/DDBJ whole genome shotgun (WGS) entry which is preliminary data.</text>
</comment>
<evidence type="ECO:0000256" key="1">
    <source>
        <dbReference type="SAM" id="SignalP"/>
    </source>
</evidence>
<accession>A0A4Q2T3P9</accession>
<organism evidence="2 3">
    <name type="scientific">Nocardioides zhouii</name>
    <dbReference type="NCBI Taxonomy" id="1168729"/>
    <lineage>
        <taxon>Bacteria</taxon>
        <taxon>Bacillati</taxon>
        <taxon>Actinomycetota</taxon>
        <taxon>Actinomycetes</taxon>
        <taxon>Propionibacteriales</taxon>
        <taxon>Nocardioidaceae</taxon>
        <taxon>Nocardioides</taxon>
    </lineage>
</organism>
<feature type="signal peptide" evidence="1">
    <location>
        <begin position="1"/>
        <end position="31"/>
    </location>
</feature>
<sequence length="161" mass="17599">MTTMKHVLTAALVPLALVVSGWSAGATPAVAADPQPVQPFVPGINEDPELSTAWQEWQSKEIEDYVISVRVSCFCVPAKPVVTIIRGDRMIKVTQGDRRLRPRRGSSMDELFSMIREATAASDSVTVDYARRGVPKSIAIDPSTMVADDETYYTVSVVRSD</sequence>
<keyword evidence="1" id="KW-0732">Signal</keyword>
<gene>
    <name evidence="2" type="ORF">EUA94_08285</name>
</gene>
<feature type="chain" id="PRO_5020877162" evidence="1">
    <location>
        <begin position="32"/>
        <end position="161"/>
    </location>
</feature>